<reference evidence="2 3" key="2">
    <citation type="journal article" date="2017" name="Front. Plant Sci.">
        <title>Gene Classification and Mining of Molecular Markers Useful in Red Clover (Trifolium pratense) Breeding.</title>
        <authorList>
            <person name="Istvanek J."/>
            <person name="Dluhosova J."/>
            <person name="Dluhos P."/>
            <person name="Patkova L."/>
            <person name="Nedelnik J."/>
            <person name="Repkova J."/>
        </authorList>
    </citation>
    <scope>NUCLEOTIDE SEQUENCE [LARGE SCALE GENOMIC DNA]</scope>
    <source>
        <strain evidence="3">cv. Tatra</strain>
        <tissue evidence="2">Young leaves</tissue>
    </source>
</reference>
<organism evidence="2 3">
    <name type="scientific">Trifolium pratense</name>
    <name type="common">Red clover</name>
    <dbReference type="NCBI Taxonomy" id="57577"/>
    <lineage>
        <taxon>Eukaryota</taxon>
        <taxon>Viridiplantae</taxon>
        <taxon>Streptophyta</taxon>
        <taxon>Embryophyta</taxon>
        <taxon>Tracheophyta</taxon>
        <taxon>Spermatophyta</taxon>
        <taxon>Magnoliopsida</taxon>
        <taxon>eudicotyledons</taxon>
        <taxon>Gunneridae</taxon>
        <taxon>Pentapetalae</taxon>
        <taxon>rosids</taxon>
        <taxon>fabids</taxon>
        <taxon>Fabales</taxon>
        <taxon>Fabaceae</taxon>
        <taxon>Papilionoideae</taxon>
        <taxon>50 kb inversion clade</taxon>
        <taxon>NPAAA clade</taxon>
        <taxon>Hologalegina</taxon>
        <taxon>IRL clade</taxon>
        <taxon>Trifolieae</taxon>
        <taxon>Trifolium</taxon>
    </lineage>
</organism>
<gene>
    <name evidence="2" type="ORF">L195_g017120</name>
</gene>
<reference evidence="2 3" key="1">
    <citation type="journal article" date="2014" name="Am. J. Bot.">
        <title>Genome assembly and annotation for red clover (Trifolium pratense; Fabaceae).</title>
        <authorList>
            <person name="Istvanek J."/>
            <person name="Jaros M."/>
            <person name="Krenek A."/>
            <person name="Repkova J."/>
        </authorList>
    </citation>
    <scope>NUCLEOTIDE SEQUENCE [LARGE SCALE GENOMIC DNA]</scope>
    <source>
        <strain evidence="3">cv. Tatra</strain>
        <tissue evidence="2">Young leaves</tissue>
    </source>
</reference>
<name>A0A2K3MT25_TRIPR</name>
<evidence type="ECO:0000256" key="1">
    <source>
        <dbReference type="SAM" id="Phobius"/>
    </source>
</evidence>
<protein>
    <submittedName>
        <fullName evidence="2">Uncharacterized protein</fullName>
    </submittedName>
</protein>
<keyword evidence="1" id="KW-1133">Transmembrane helix</keyword>
<evidence type="ECO:0000313" key="2">
    <source>
        <dbReference type="EMBL" id="PNX93955.1"/>
    </source>
</evidence>
<evidence type="ECO:0000313" key="3">
    <source>
        <dbReference type="Proteomes" id="UP000236291"/>
    </source>
</evidence>
<dbReference type="EMBL" id="ASHM01011994">
    <property type="protein sequence ID" value="PNX93955.1"/>
    <property type="molecule type" value="Genomic_DNA"/>
</dbReference>
<accession>A0A2K3MT25</accession>
<dbReference type="AlphaFoldDB" id="A0A2K3MT25"/>
<comment type="caution">
    <text evidence="2">The sequence shown here is derived from an EMBL/GenBank/DDBJ whole genome shotgun (WGS) entry which is preliminary data.</text>
</comment>
<keyword evidence="1" id="KW-0472">Membrane</keyword>
<feature type="transmembrane region" description="Helical" evidence="1">
    <location>
        <begin position="6"/>
        <end position="23"/>
    </location>
</feature>
<sequence length="24" mass="2400">VADAVVIVVVAIAVFAMRIATVTA</sequence>
<keyword evidence="1" id="KW-0812">Transmembrane</keyword>
<feature type="non-terminal residue" evidence="2">
    <location>
        <position position="1"/>
    </location>
</feature>
<proteinExistence type="predicted"/>
<dbReference type="Proteomes" id="UP000236291">
    <property type="component" value="Unassembled WGS sequence"/>
</dbReference>